<sequence length="198" mass="22521">MPDLYVSEQKSTNGNAAKKGGNPLSAFFYLPKKAKFENQDDDEQVILLLRRHPITNLPWILLVISLALAPTLLNFFPELSILPGRFQLVTVVLWYLFTTAVFIQGALTWFFNVNIITNRRIVDVDFYTLIYREISDARLDNIQEITYKVGGLLGTFFHFGNVEIQTAGALPNFNFENVPNPAQVTNILQDLQRNKGNI</sequence>
<comment type="caution">
    <text evidence="5">The sequence shown here is derived from an EMBL/GenBank/DDBJ whole genome shotgun (WGS) entry which is preliminary data.</text>
</comment>
<dbReference type="AlphaFoldDB" id="A0A1G1UYB5"/>
<feature type="domain" description="NADH:quinone oxidoreductase/Mrp antiporter transmembrane" evidence="4">
    <location>
        <begin position="44"/>
        <end position="102"/>
    </location>
</feature>
<accession>A0A1G1UYB5</accession>
<dbReference type="Pfam" id="PF00361">
    <property type="entry name" value="Proton_antipo_M"/>
    <property type="match status" value="1"/>
</dbReference>
<evidence type="ECO:0000256" key="3">
    <source>
        <dbReference type="SAM" id="Phobius"/>
    </source>
</evidence>
<keyword evidence="3" id="KW-0472">Membrane</keyword>
<organism evidence="5 6">
    <name type="scientific">Candidatus Blackburnbacteria bacterium RIFCSPHIGHO2_01_FULL_43_15b</name>
    <dbReference type="NCBI Taxonomy" id="1797513"/>
    <lineage>
        <taxon>Bacteria</taxon>
        <taxon>Candidatus Blackburniibacteriota</taxon>
    </lineage>
</organism>
<dbReference type="EMBL" id="MHBW01000031">
    <property type="protein sequence ID" value="OGY08132.1"/>
    <property type="molecule type" value="Genomic_DNA"/>
</dbReference>
<name>A0A1G1UYB5_9BACT</name>
<reference evidence="5 6" key="1">
    <citation type="journal article" date="2016" name="Nat. Commun.">
        <title>Thousands of microbial genomes shed light on interconnected biogeochemical processes in an aquifer system.</title>
        <authorList>
            <person name="Anantharaman K."/>
            <person name="Brown C.T."/>
            <person name="Hug L.A."/>
            <person name="Sharon I."/>
            <person name="Castelle C.J."/>
            <person name="Probst A.J."/>
            <person name="Thomas B.C."/>
            <person name="Singh A."/>
            <person name="Wilkins M.J."/>
            <person name="Karaoz U."/>
            <person name="Brodie E.L."/>
            <person name="Williams K.H."/>
            <person name="Hubbard S.S."/>
            <person name="Banfield J.F."/>
        </authorList>
    </citation>
    <scope>NUCLEOTIDE SEQUENCE [LARGE SCALE GENOMIC DNA]</scope>
</reference>
<dbReference type="STRING" id="1797513.A2782_03920"/>
<keyword evidence="2 3" id="KW-0812">Transmembrane</keyword>
<dbReference type="GO" id="GO:0012505">
    <property type="term" value="C:endomembrane system"/>
    <property type="evidence" value="ECO:0007669"/>
    <property type="project" value="UniProtKB-SubCell"/>
</dbReference>
<dbReference type="Proteomes" id="UP000177967">
    <property type="component" value="Unassembled WGS sequence"/>
</dbReference>
<evidence type="ECO:0000256" key="2">
    <source>
        <dbReference type="RuleBase" id="RU000320"/>
    </source>
</evidence>
<evidence type="ECO:0000313" key="6">
    <source>
        <dbReference type="Proteomes" id="UP000177967"/>
    </source>
</evidence>
<dbReference type="GO" id="GO:0016020">
    <property type="term" value="C:membrane"/>
    <property type="evidence" value="ECO:0007669"/>
    <property type="project" value="UniProtKB-SubCell"/>
</dbReference>
<comment type="subcellular location">
    <subcellularLocation>
        <location evidence="1">Endomembrane system</location>
        <topology evidence="1">Multi-pass membrane protein</topology>
    </subcellularLocation>
    <subcellularLocation>
        <location evidence="2">Membrane</location>
        <topology evidence="2">Multi-pass membrane protein</topology>
    </subcellularLocation>
</comment>
<keyword evidence="3" id="KW-1133">Transmembrane helix</keyword>
<evidence type="ECO:0000313" key="5">
    <source>
        <dbReference type="EMBL" id="OGY08132.1"/>
    </source>
</evidence>
<evidence type="ECO:0000259" key="4">
    <source>
        <dbReference type="Pfam" id="PF00361"/>
    </source>
</evidence>
<protein>
    <recommendedName>
        <fullName evidence="4">NADH:quinone oxidoreductase/Mrp antiporter transmembrane domain-containing protein</fullName>
    </recommendedName>
</protein>
<gene>
    <name evidence="5" type="ORF">A2782_03920</name>
</gene>
<dbReference type="InterPro" id="IPR001750">
    <property type="entry name" value="ND/Mrp_TM"/>
</dbReference>
<feature type="transmembrane region" description="Helical" evidence="3">
    <location>
        <begin position="88"/>
        <end position="111"/>
    </location>
</feature>
<feature type="transmembrane region" description="Helical" evidence="3">
    <location>
        <begin position="57"/>
        <end position="76"/>
    </location>
</feature>
<proteinExistence type="predicted"/>
<evidence type="ECO:0000256" key="1">
    <source>
        <dbReference type="ARBA" id="ARBA00004127"/>
    </source>
</evidence>